<keyword evidence="1" id="KW-0732">Signal</keyword>
<dbReference type="InterPro" id="IPR057722">
    <property type="entry name" value="AsqO/PenF-like_C"/>
</dbReference>
<sequence>MLALATLSFFCVSILLNSPAASKPLQAPRSIPLHPPRPAFDGQYVYPTVLNSETEWWWSHAVADDAIGANPPASIQVIFFMGYLFGPPIPVISPQFYISVTGNYADGRTFSYTLPALNGVVTSIGQEVDGLWLGAGKFKTSADLSTYTITFDGLLSPIKGTIKLTSNAPHHFGCNSTTSPYFDSDIPSGRLTESETKLYSQIGWPATIPGGKAVVDLKIAGKSFQFEGTGYHDQNWMPEPIQNFISTWYFGAATVGPYTFSYLAVRTIDSDRTLTTGFLARDGIVLQNQCGTDKQGNDRSSLTPFGVIHNPVSGVDVPQGYNIDYILTNGEQYSFQLTEIAEVVDMNVYHQSVGSVKGGKVGEEPSEGHTVFEWLNPGLVTYTPSS</sequence>
<protein>
    <recommendedName>
        <fullName evidence="6">Hydroxyneurosporene synthase</fullName>
    </recommendedName>
</protein>
<evidence type="ECO:0000259" key="2">
    <source>
        <dbReference type="Pfam" id="PF24137"/>
    </source>
</evidence>
<proteinExistence type="predicted"/>
<dbReference type="EMBL" id="OZ037945">
    <property type="protein sequence ID" value="CAL1699914.1"/>
    <property type="molecule type" value="Genomic_DNA"/>
</dbReference>
<feature type="chain" id="PRO_5047003921" description="Hydroxyneurosporene synthase" evidence="1">
    <location>
        <begin position="23"/>
        <end position="386"/>
    </location>
</feature>
<evidence type="ECO:0008006" key="6">
    <source>
        <dbReference type="Google" id="ProtNLM"/>
    </source>
</evidence>
<reference evidence="5" key="1">
    <citation type="submission" date="2024-04" db="EMBL/GenBank/DDBJ databases">
        <authorList>
            <person name="Shaw F."/>
            <person name="Minotto A."/>
        </authorList>
    </citation>
    <scope>NUCLEOTIDE SEQUENCE [LARGE SCALE GENOMIC DNA]</scope>
</reference>
<dbReference type="Pfam" id="PF25581">
    <property type="entry name" value="AsqO_C"/>
    <property type="match status" value="1"/>
</dbReference>
<gene>
    <name evidence="4" type="ORF">GFSPODELE1_LOCUS2910</name>
</gene>
<dbReference type="InterPro" id="IPR056402">
    <property type="entry name" value="DA_N"/>
</dbReference>
<dbReference type="Proteomes" id="UP001497453">
    <property type="component" value="Chromosome 2"/>
</dbReference>
<evidence type="ECO:0000313" key="5">
    <source>
        <dbReference type="Proteomes" id="UP001497453"/>
    </source>
</evidence>
<evidence type="ECO:0000259" key="3">
    <source>
        <dbReference type="Pfam" id="PF25581"/>
    </source>
</evidence>
<evidence type="ECO:0000313" key="4">
    <source>
        <dbReference type="EMBL" id="CAL1699914.1"/>
    </source>
</evidence>
<evidence type="ECO:0000256" key="1">
    <source>
        <dbReference type="SAM" id="SignalP"/>
    </source>
</evidence>
<name>A0ABP1CZ42_9APHY</name>
<organism evidence="4 5">
    <name type="scientific">Somion occarium</name>
    <dbReference type="NCBI Taxonomy" id="3059160"/>
    <lineage>
        <taxon>Eukaryota</taxon>
        <taxon>Fungi</taxon>
        <taxon>Dikarya</taxon>
        <taxon>Basidiomycota</taxon>
        <taxon>Agaricomycotina</taxon>
        <taxon>Agaricomycetes</taxon>
        <taxon>Polyporales</taxon>
        <taxon>Cerrenaceae</taxon>
        <taxon>Somion</taxon>
    </lineage>
</organism>
<dbReference type="SUPFAM" id="SSF159245">
    <property type="entry name" value="AttH-like"/>
    <property type="match status" value="1"/>
</dbReference>
<feature type="signal peptide" evidence="1">
    <location>
        <begin position="1"/>
        <end position="22"/>
    </location>
</feature>
<keyword evidence="5" id="KW-1185">Reference proteome</keyword>
<feature type="domain" description="Diels-Alderase N-terminal" evidence="2">
    <location>
        <begin position="54"/>
        <end position="236"/>
    </location>
</feature>
<feature type="domain" description="AsqO/PenF-like C-terminal" evidence="3">
    <location>
        <begin position="245"/>
        <end position="375"/>
    </location>
</feature>
<dbReference type="Pfam" id="PF24137">
    <property type="entry name" value="DA_N"/>
    <property type="match status" value="1"/>
</dbReference>
<accession>A0ABP1CZ42</accession>